<sequence>MSKSKLTVVSSSGCIALMGFILAILVIFTGSALTIVIPSLILGLLIIAFSLINILFCFREVSKLKVSLVLSASYTILVIILTLVYLKLTSFSSESLYILSAILLFTIIFYTILIVVNFSDKIRTLEY</sequence>
<keyword evidence="1" id="KW-0472">Membrane</keyword>
<dbReference type="RefSeq" id="WP_094048691.1">
    <property type="nucleotide sequence ID" value="NZ_CP022535.1"/>
</dbReference>
<accession>A0A222ENU7</accession>
<proteinExistence type="predicted"/>
<dbReference type="Proteomes" id="UP000203229">
    <property type="component" value="Chromosome"/>
</dbReference>
<feature type="transmembrane region" description="Helical" evidence="1">
    <location>
        <begin position="7"/>
        <end position="29"/>
    </location>
</feature>
<dbReference type="KEGG" id="scou:SCORR_v1c04110"/>
<dbReference type="OrthoDB" id="389905at2"/>
<organism evidence="2 3">
    <name type="scientific">Spiroplasma corruscae</name>
    <dbReference type="NCBI Taxonomy" id="216934"/>
    <lineage>
        <taxon>Bacteria</taxon>
        <taxon>Bacillati</taxon>
        <taxon>Mycoplasmatota</taxon>
        <taxon>Mollicutes</taxon>
        <taxon>Entomoplasmatales</taxon>
        <taxon>Spiroplasmataceae</taxon>
        <taxon>Spiroplasma</taxon>
    </lineage>
</organism>
<keyword evidence="3" id="KW-1185">Reference proteome</keyword>
<evidence type="ECO:0000256" key="1">
    <source>
        <dbReference type="SAM" id="Phobius"/>
    </source>
</evidence>
<evidence type="ECO:0000313" key="2">
    <source>
        <dbReference type="EMBL" id="ASP28185.1"/>
    </source>
</evidence>
<evidence type="ECO:0000313" key="3">
    <source>
        <dbReference type="Proteomes" id="UP000203229"/>
    </source>
</evidence>
<reference evidence="2 3" key="1">
    <citation type="submission" date="2017-07" db="EMBL/GenBank/DDBJ databases">
        <title>Complete genome sequence of Spiroplasma corruscae EC-1 (DSM 19793).</title>
        <authorList>
            <person name="Tsai Y.-M."/>
            <person name="Lo W.-S."/>
            <person name="Kuo C.-H."/>
        </authorList>
    </citation>
    <scope>NUCLEOTIDE SEQUENCE [LARGE SCALE GENOMIC DNA]</scope>
    <source>
        <strain evidence="2 3">EC-1</strain>
    </source>
</reference>
<name>A0A222ENU7_9MOLU</name>
<keyword evidence="1" id="KW-0812">Transmembrane</keyword>
<feature type="transmembrane region" description="Helical" evidence="1">
    <location>
        <begin position="35"/>
        <end position="56"/>
    </location>
</feature>
<feature type="transmembrane region" description="Helical" evidence="1">
    <location>
        <begin position="68"/>
        <end position="86"/>
    </location>
</feature>
<feature type="transmembrane region" description="Helical" evidence="1">
    <location>
        <begin position="98"/>
        <end position="118"/>
    </location>
</feature>
<gene>
    <name evidence="2" type="ORF">SCORR_v1c04110</name>
</gene>
<dbReference type="EMBL" id="CP022535">
    <property type="protein sequence ID" value="ASP28185.1"/>
    <property type="molecule type" value="Genomic_DNA"/>
</dbReference>
<protein>
    <submittedName>
        <fullName evidence="2">Uncharacterized protein</fullName>
    </submittedName>
</protein>
<keyword evidence="1" id="KW-1133">Transmembrane helix</keyword>
<dbReference type="AlphaFoldDB" id="A0A222ENU7"/>